<dbReference type="EMBL" id="BGPR01028379">
    <property type="protein sequence ID" value="GBN99505.1"/>
    <property type="molecule type" value="Genomic_DNA"/>
</dbReference>
<dbReference type="Gene3D" id="3.60.10.10">
    <property type="entry name" value="Endonuclease/exonuclease/phosphatase"/>
    <property type="match status" value="1"/>
</dbReference>
<dbReference type="InterPro" id="IPR036691">
    <property type="entry name" value="Endo/exonu/phosph_ase_sf"/>
</dbReference>
<dbReference type="Gene3D" id="3.30.420.10">
    <property type="entry name" value="Ribonuclease H-like superfamily/Ribonuclease H"/>
    <property type="match status" value="1"/>
</dbReference>
<dbReference type="GO" id="GO:0003676">
    <property type="term" value="F:nucleic acid binding"/>
    <property type="evidence" value="ECO:0007669"/>
    <property type="project" value="InterPro"/>
</dbReference>
<reference evidence="2 3" key="1">
    <citation type="journal article" date="2019" name="Sci. Rep.">
        <title>Orb-weaving spider Araneus ventricosus genome elucidates the spidroin gene catalogue.</title>
        <authorList>
            <person name="Kono N."/>
            <person name="Nakamura H."/>
            <person name="Ohtoshi R."/>
            <person name="Moran D.A.P."/>
            <person name="Shinohara A."/>
            <person name="Yoshida Y."/>
            <person name="Fujiwara M."/>
            <person name="Mori M."/>
            <person name="Tomita M."/>
            <person name="Arakawa K."/>
        </authorList>
    </citation>
    <scope>NUCLEOTIDE SEQUENCE [LARGE SCALE GENOMIC DNA]</scope>
</reference>
<evidence type="ECO:0000256" key="1">
    <source>
        <dbReference type="SAM" id="MobiDB-lite"/>
    </source>
</evidence>
<name>A0A4Y2TK89_ARAVE</name>
<dbReference type="InterPro" id="IPR012337">
    <property type="entry name" value="RNaseH-like_sf"/>
</dbReference>
<proteinExistence type="predicted"/>
<evidence type="ECO:0000313" key="2">
    <source>
        <dbReference type="EMBL" id="GBN99505.1"/>
    </source>
</evidence>
<protein>
    <submittedName>
        <fullName evidence="2">Uncharacterized protein</fullName>
    </submittedName>
</protein>
<dbReference type="AlphaFoldDB" id="A0A4Y2TK89"/>
<gene>
    <name evidence="2" type="ORF">AVEN_20447_1</name>
</gene>
<organism evidence="2 3">
    <name type="scientific">Araneus ventricosus</name>
    <name type="common">Orbweaver spider</name>
    <name type="synonym">Epeira ventricosa</name>
    <dbReference type="NCBI Taxonomy" id="182803"/>
    <lineage>
        <taxon>Eukaryota</taxon>
        <taxon>Metazoa</taxon>
        <taxon>Ecdysozoa</taxon>
        <taxon>Arthropoda</taxon>
        <taxon>Chelicerata</taxon>
        <taxon>Arachnida</taxon>
        <taxon>Araneae</taxon>
        <taxon>Araneomorphae</taxon>
        <taxon>Entelegynae</taxon>
        <taxon>Araneoidea</taxon>
        <taxon>Araneidae</taxon>
        <taxon>Araneus</taxon>
    </lineage>
</organism>
<evidence type="ECO:0000313" key="3">
    <source>
        <dbReference type="Proteomes" id="UP000499080"/>
    </source>
</evidence>
<feature type="region of interest" description="Disordered" evidence="1">
    <location>
        <begin position="1"/>
        <end position="23"/>
    </location>
</feature>
<keyword evidence="3" id="KW-1185">Reference proteome</keyword>
<sequence length="162" mass="18444">MEDFISSTNLLLSNDPNSEPTFQHRNAKGWPNLSLIKDQQLPAISTWKMLEGISLSDHNYIEIQLSVPIQSHTYLRLWCDNESVFRAITSPKSRISIIQEIQMSLRNNPNIEVCWVQAHIGIAVNEAEDELAKKVTKEGPKFENPAPKSHLKKLLQTASIQR</sequence>
<dbReference type="InterPro" id="IPR036397">
    <property type="entry name" value="RNaseH_sf"/>
</dbReference>
<dbReference type="OrthoDB" id="6437148at2759"/>
<dbReference type="SUPFAM" id="SSF53098">
    <property type="entry name" value="Ribonuclease H-like"/>
    <property type="match status" value="1"/>
</dbReference>
<dbReference type="Proteomes" id="UP000499080">
    <property type="component" value="Unassembled WGS sequence"/>
</dbReference>
<accession>A0A4Y2TK89</accession>
<dbReference type="SUPFAM" id="SSF56219">
    <property type="entry name" value="DNase I-like"/>
    <property type="match status" value="1"/>
</dbReference>
<comment type="caution">
    <text evidence="2">The sequence shown here is derived from an EMBL/GenBank/DDBJ whole genome shotgun (WGS) entry which is preliminary data.</text>
</comment>